<dbReference type="InterPro" id="IPR005467">
    <property type="entry name" value="His_kinase_dom"/>
</dbReference>
<dbReference type="InterPro" id="IPR036890">
    <property type="entry name" value="HATPase_C_sf"/>
</dbReference>
<evidence type="ECO:0000256" key="4">
    <source>
        <dbReference type="SAM" id="MobiDB-lite"/>
    </source>
</evidence>
<keyword evidence="3" id="KW-0902">Two-component regulatory system</keyword>
<sequence>MRARLRVVVLLGLLALLAACARQHRADPPPAAMQTLKDAEAAPSDWNATTPPASGWVPVKLMDYWNKRWPQHDGVVWYRLHWNQTDANAPIGLLLDYACMADEVWVNGSLVYREPSLVEPLSRSWVAPQYFLLDRPVLHAGDNTLLVRVSGLAAYQPGLGTVNIGHPEAIQARYQQAMFWQIHVHFLNFAMSAVLGVLFLMFWLLRRRETVFGWYALTTLLGAGYAWNFVASSTWPLASTDAWEAVNAALFLASATTFCVFLLRFCELRWRRTEAVLLLATAVALLMALFMPHVMGPWRNVWILPTVALYYAAILAFQWHALRTPRADLRVMAACLAVPVLVSLIDLLVYLEVLPSGNNDLGAITSPLTLIGMGFAIAWRFSAAMRRVEGFNIELQREVDVATLRLSDTLSREHTLALANTRIGERLNLVRDLHDGFGGSLLGAIATLEQSPPSPEATRTVATLKELRDDLRLVIDTTTHEQDTDLAGLLAPLRHRWSQRLEAAGIDSFWRFDGLDDCRLGAARSLDLQRFLQEALTNVLKHSGARRVDLLVRHAHGQLHAEVRDDGRGFDPSSHGSQGAGLASLRSRASRLGGLFHIQAVPGAGAVLQLDCPTS</sequence>
<evidence type="ECO:0000256" key="3">
    <source>
        <dbReference type="ARBA" id="ARBA00023012"/>
    </source>
</evidence>
<organism evidence="8 9">
    <name type="scientific">Dyella agri</name>
    <dbReference type="NCBI Taxonomy" id="1926869"/>
    <lineage>
        <taxon>Bacteria</taxon>
        <taxon>Pseudomonadati</taxon>
        <taxon>Pseudomonadota</taxon>
        <taxon>Gammaproteobacteria</taxon>
        <taxon>Lysobacterales</taxon>
        <taxon>Rhodanobacteraceae</taxon>
        <taxon>Dyella</taxon>
    </lineage>
</organism>
<feature type="region of interest" description="Disordered" evidence="4">
    <location>
        <begin position="563"/>
        <end position="582"/>
    </location>
</feature>
<evidence type="ECO:0000313" key="9">
    <source>
        <dbReference type="Proteomes" id="UP001620397"/>
    </source>
</evidence>
<keyword evidence="5" id="KW-0812">Transmembrane</keyword>
<dbReference type="PROSITE" id="PS51257">
    <property type="entry name" value="PROKAR_LIPOPROTEIN"/>
    <property type="match status" value="1"/>
</dbReference>
<evidence type="ECO:0000256" key="5">
    <source>
        <dbReference type="SAM" id="Phobius"/>
    </source>
</evidence>
<feature type="domain" description="Histidine kinase" evidence="7">
    <location>
        <begin position="528"/>
        <end position="615"/>
    </location>
</feature>
<evidence type="ECO:0000259" key="7">
    <source>
        <dbReference type="PROSITE" id="PS50109"/>
    </source>
</evidence>
<dbReference type="InterPro" id="IPR003594">
    <property type="entry name" value="HATPase_dom"/>
</dbReference>
<dbReference type="PROSITE" id="PS50109">
    <property type="entry name" value="HIS_KIN"/>
    <property type="match status" value="1"/>
</dbReference>
<feature type="transmembrane region" description="Helical" evidence="5">
    <location>
        <begin position="331"/>
        <end position="351"/>
    </location>
</feature>
<keyword evidence="5" id="KW-1133">Transmembrane helix</keyword>
<accession>A0ABW8KEC4</accession>
<feature type="transmembrane region" description="Helical" evidence="5">
    <location>
        <begin position="186"/>
        <end position="205"/>
    </location>
</feature>
<keyword evidence="9" id="KW-1185">Reference proteome</keyword>
<dbReference type="SUPFAM" id="SSF55874">
    <property type="entry name" value="ATPase domain of HSP90 chaperone/DNA topoisomerase II/histidine kinase"/>
    <property type="match status" value="1"/>
</dbReference>
<feature type="transmembrane region" description="Helical" evidence="5">
    <location>
        <begin position="212"/>
        <end position="230"/>
    </location>
</feature>
<dbReference type="SUPFAM" id="SSF49785">
    <property type="entry name" value="Galactose-binding domain-like"/>
    <property type="match status" value="1"/>
</dbReference>
<comment type="caution">
    <text evidence="8">The sequence shown here is derived from an EMBL/GenBank/DDBJ whole genome shotgun (WGS) entry which is preliminary data.</text>
</comment>
<dbReference type="RefSeq" id="WP_404537428.1">
    <property type="nucleotide sequence ID" value="NZ_JADIKL010000003.1"/>
</dbReference>
<dbReference type="Proteomes" id="UP001620397">
    <property type="component" value="Unassembled WGS sequence"/>
</dbReference>
<dbReference type="Gene3D" id="3.30.565.10">
    <property type="entry name" value="Histidine kinase-like ATPase, C-terminal domain"/>
    <property type="match status" value="1"/>
</dbReference>
<reference evidence="8 9" key="1">
    <citation type="submission" date="2020-10" db="EMBL/GenBank/DDBJ databases">
        <title>Phylogeny of dyella-like bacteria.</title>
        <authorList>
            <person name="Fu J."/>
        </authorList>
    </citation>
    <scope>NUCLEOTIDE SEQUENCE [LARGE SCALE GENOMIC DNA]</scope>
    <source>
        <strain evidence="8 9">DKC-1</strain>
    </source>
</reference>
<dbReference type="EMBL" id="JADIKL010000003">
    <property type="protein sequence ID" value="MFK2930485.1"/>
    <property type="molecule type" value="Genomic_DNA"/>
</dbReference>
<dbReference type="InterPro" id="IPR008979">
    <property type="entry name" value="Galactose-bd-like_sf"/>
</dbReference>
<dbReference type="Pfam" id="PF02518">
    <property type="entry name" value="HATPase_c"/>
    <property type="match status" value="1"/>
</dbReference>
<feature type="transmembrane region" description="Helical" evidence="5">
    <location>
        <begin position="301"/>
        <end position="319"/>
    </location>
</feature>
<proteinExistence type="predicted"/>
<keyword evidence="1" id="KW-0808">Transferase</keyword>
<dbReference type="InterPro" id="IPR050482">
    <property type="entry name" value="Sensor_HK_TwoCompSys"/>
</dbReference>
<evidence type="ECO:0000256" key="2">
    <source>
        <dbReference type="ARBA" id="ARBA00022777"/>
    </source>
</evidence>
<dbReference type="Gene3D" id="2.60.120.260">
    <property type="entry name" value="Galactose-binding domain-like"/>
    <property type="match status" value="1"/>
</dbReference>
<keyword evidence="5" id="KW-0472">Membrane</keyword>
<protein>
    <submittedName>
        <fullName evidence="8">Histidine kinase</fullName>
    </submittedName>
</protein>
<dbReference type="GO" id="GO:0016301">
    <property type="term" value="F:kinase activity"/>
    <property type="evidence" value="ECO:0007669"/>
    <property type="project" value="UniProtKB-KW"/>
</dbReference>
<feature type="chain" id="PRO_5046756250" evidence="6">
    <location>
        <begin position="27"/>
        <end position="615"/>
    </location>
</feature>
<keyword evidence="2 8" id="KW-0418">Kinase</keyword>
<evidence type="ECO:0000313" key="8">
    <source>
        <dbReference type="EMBL" id="MFK2930485.1"/>
    </source>
</evidence>
<name>A0ABW8KEC4_9GAMM</name>
<dbReference type="PANTHER" id="PTHR24421">
    <property type="entry name" value="NITRATE/NITRITE SENSOR PROTEIN NARX-RELATED"/>
    <property type="match status" value="1"/>
</dbReference>
<feature type="transmembrane region" description="Helical" evidence="5">
    <location>
        <begin position="363"/>
        <end position="381"/>
    </location>
</feature>
<feature type="signal peptide" evidence="6">
    <location>
        <begin position="1"/>
        <end position="26"/>
    </location>
</feature>
<evidence type="ECO:0000256" key="6">
    <source>
        <dbReference type="SAM" id="SignalP"/>
    </source>
</evidence>
<gene>
    <name evidence="8" type="ORF">ISP14_06710</name>
</gene>
<feature type="transmembrane region" description="Helical" evidence="5">
    <location>
        <begin position="275"/>
        <end position="295"/>
    </location>
</feature>
<dbReference type="SMART" id="SM00387">
    <property type="entry name" value="HATPase_c"/>
    <property type="match status" value="1"/>
</dbReference>
<feature type="transmembrane region" description="Helical" evidence="5">
    <location>
        <begin position="242"/>
        <end position="263"/>
    </location>
</feature>
<evidence type="ECO:0000256" key="1">
    <source>
        <dbReference type="ARBA" id="ARBA00022679"/>
    </source>
</evidence>
<dbReference type="CDD" id="cd16917">
    <property type="entry name" value="HATPase_UhpB-NarQ-NarX-like"/>
    <property type="match status" value="1"/>
</dbReference>
<keyword evidence="6" id="KW-0732">Signal</keyword>